<evidence type="ECO:0000313" key="3">
    <source>
        <dbReference type="Proteomes" id="UP000251721"/>
    </source>
</evidence>
<feature type="transmembrane region" description="Helical" evidence="1">
    <location>
        <begin position="67"/>
        <end position="85"/>
    </location>
</feature>
<feature type="transmembrane region" description="Helical" evidence="1">
    <location>
        <begin position="6"/>
        <end position="27"/>
    </location>
</feature>
<feature type="transmembrane region" description="Helical" evidence="1">
    <location>
        <begin position="39"/>
        <end position="61"/>
    </location>
</feature>
<dbReference type="EMBL" id="UAWQ01000001">
    <property type="protein sequence ID" value="SQC28036.1"/>
    <property type="molecule type" value="Genomic_DNA"/>
</dbReference>
<reference evidence="2 3" key="1">
    <citation type="submission" date="2018-06" db="EMBL/GenBank/DDBJ databases">
        <authorList>
            <consortium name="Pathogen Informatics"/>
            <person name="Doyle S."/>
        </authorList>
    </citation>
    <scope>NUCLEOTIDE SEQUENCE [LARGE SCALE GENOMIC DNA]</scope>
    <source>
        <strain evidence="2 3">NCTC13465</strain>
    </source>
</reference>
<keyword evidence="1" id="KW-0812">Transmembrane</keyword>
<dbReference type="Proteomes" id="UP000251721">
    <property type="component" value="Unassembled WGS sequence"/>
</dbReference>
<keyword evidence="1" id="KW-1133">Transmembrane helix</keyword>
<sequence length="164" mass="17831">MSILIAFLGGMLTLLSPCTLPVIPLLFASVRGRRGQLAIMLAGMALMFGAVSWLVTVASGWVVNLTLAGRGLALAFFALVGLSLLSQRVAQRLTSPLVALGNQLNDASSRQRGWIGLYWPGWRWACCGRRAPGRYWERYLAWALCIRGRRLPAACCWPTAAAGR</sequence>
<name>A0A2X3DSQ6_KLEPN</name>
<evidence type="ECO:0000256" key="1">
    <source>
        <dbReference type="SAM" id="Phobius"/>
    </source>
</evidence>
<gene>
    <name evidence="2" type="ORF">NCTC13465_00081</name>
</gene>
<accession>A0A2X3DSQ6</accession>
<keyword evidence="1" id="KW-0472">Membrane</keyword>
<dbReference type="AlphaFoldDB" id="A0A2X3DSQ6"/>
<proteinExistence type="predicted"/>
<organism evidence="2 3">
    <name type="scientific">Klebsiella pneumoniae</name>
    <dbReference type="NCBI Taxonomy" id="573"/>
    <lineage>
        <taxon>Bacteria</taxon>
        <taxon>Pseudomonadati</taxon>
        <taxon>Pseudomonadota</taxon>
        <taxon>Gammaproteobacteria</taxon>
        <taxon>Enterobacterales</taxon>
        <taxon>Enterobacteriaceae</taxon>
        <taxon>Klebsiella/Raoultella group</taxon>
        <taxon>Klebsiella</taxon>
        <taxon>Klebsiella pneumoniae complex</taxon>
    </lineage>
</organism>
<evidence type="ECO:0000313" key="2">
    <source>
        <dbReference type="EMBL" id="SQC28036.1"/>
    </source>
</evidence>
<protein>
    <submittedName>
        <fullName evidence="2">Cytochrome c biogenesis protein/redoxin</fullName>
    </submittedName>
</protein>